<keyword evidence="16" id="KW-1185">Reference proteome</keyword>
<dbReference type="EC" id="2.7.13.3" evidence="3"/>
<evidence type="ECO:0000256" key="9">
    <source>
        <dbReference type="ARBA" id="ARBA00022840"/>
    </source>
</evidence>
<keyword evidence="8 15" id="KW-0418">Kinase</keyword>
<keyword evidence="11" id="KW-0902">Two-component regulatory system</keyword>
<evidence type="ECO:0000256" key="10">
    <source>
        <dbReference type="ARBA" id="ARBA00022989"/>
    </source>
</evidence>
<dbReference type="STRING" id="180163.SAMN02745174_01420"/>
<evidence type="ECO:0000256" key="5">
    <source>
        <dbReference type="ARBA" id="ARBA00022679"/>
    </source>
</evidence>
<dbReference type="Gene3D" id="1.20.120.620">
    <property type="entry name" value="Backbone structure of the membrane domain of e. Coli histidine kinase receptor kdpd"/>
    <property type="match status" value="1"/>
</dbReference>
<evidence type="ECO:0000256" key="6">
    <source>
        <dbReference type="ARBA" id="ARBA00022692"/>
    </source>
</evidence>
<dbReference type="RefSeq" id="WP_159443586.1">
    <property type="nucleotide sequence ID" value="NZ_FUWX01000010.1"/>
</dbReference>
<feature type="transmembrane region" description="Helical" evidence="13">
    <location>
        <begin position="293"/>
        <end position="313"/>
    </location>
</feature>
<reference evidence="15 16" key="1">
    <citation type="submission" date="2017-02" db="EMBL/GenBank/DDBJ databases">
        <authorList>
            <person name="Peterson S.W."/>
        </authorList>
    </citation>
    <scope>NUCLEOTIDE SEQUENCE [LARGE SCALE GENOMIC DNA]</scope>
    <source>
        <strain evidence="15 16">ATCC 700028</strain>
    </source>
</reference>
<dbReference type="SMART" id="SM00387">
    <property type="entry name" value="HATPase_c"/>
    <property type="match status" value="1"/>
</dbReference>
<dbReference type="CDD" id="cd00082">
    <property type="entry name" value="HisKA"/>
    <property type="match status" value="1"/>
</dbReference>
<keyword evidence="5" id="KW-0808">Transferase</keyword>
<keyword evidence="10 13" id="KW-1133">Transmembrane helix</keyword>
<dbReference type="InterPro" id="IPR003661">
    <property type="entry name" value="HisK_dim/P_dom"/>
</dbReference>
<dbReference type="SUPFAM" id="SSF55874">
    <property type="entry name" value="ATPase domain of HSP90 chaperone/DNA topoisomerase II/histidine kinase"/>
    <property type="match status" value="1"/>
</dbReference>
<feature type="domain" description="Histidine kinase" evidence="14">
    <location>
        <begin position="497"/>
        <end position="710"/>
    </location>
</feature>
<dbReference type="Pfam" id="PF13493">
    <property type="entry name" value="DUF4118"/>
    <property type="match status" value="1"/>
</dbReference>
<dbReference type="AlphaFoldDB" id="A0A1T4N687"/>
<evidence type="ECO:0000256" key="11">
    <source>
        <dbReference type="ARBA" id="ARBA00023012"/>
    </source>
</evidence>
<evidence type="ECO:0000256" key="13">
    <source>
        <dbReference type="SAM" id="Phobius"/>
    </source>
</evidence>
<dbReference type="InterPro" id="IPR029016">
    <property type="entry name" value="GAF-like_dom_sf"/>
</dbReference>
<comment type="catalytic activity">
    <reaction evidence="1">
        <text>ATP + protein L-histidine = ADP + protein N-phospho-L-histidine.</text>
        <dbReference type="EC" id="2.7.13.3"/>
    </reaction>
</comment>
<dbReference type="InterPro" id="IPR005467">
    <property type="entry name" value="His_kinase_dom"/>
</dbReference>
<dbReference type="Gene3D" id="3.30.565.10">
    <property type="entry name" value="Histidine kinase-like ATPase, C-terminal domain"/>
    <property type="match status" value="1"/>
</dbReference>
<evidence type="ECO:0000256" key="8">
    <source>
        <dbReference type="ARBA" id="ARBA00022777"/>
    </source>
</evidence>
<evidence type="ECO:0000313" key="16">
    <source>
        <dbReference type="Proteomes" id="UP000191153"/>
    </source>
</evidence>
<keyword evidence="6 13" id="KW-0812">Transmembrane</keyword>
<dbReference type="Gene3D" id="3.30.450.40">
    <property type="match status" value="1"/>
</dbReference>
<evidence type="ECO:0000256" key="4">
    <source>
        <dbReference type="ARBA" id="ARBA00022553"/>
    </source>
</evidence>
<dbReference type="SMART" id="SM00388">
    <property type="entry name" value="HisKA"/>
    <property type="match status" value="1"/>
</dbReference>
<dbReference type="PRINTS" id="PR00344">
    <property type="entry name" value="BCTRLSENSOR"/>
</dbReference>
<dbReference type="Gene3D" id="1.10.287.130">
    <property type="match status" value="1"/>
</dbReference>
<dbReference type="EMBL" id="FUWX01000010">
    <property type="protein sequence ID" value="SJZ74358.1"/>
    <property type="molecule type" value="Genomic_DNA"/>
</dbReference>
<sequence length="711" mass="82504">MKKERIKKGKLKIFFSYGPRMGKTMTMINRGYIDLKNEVDVIIGYIDPIYKVEDFEKINLKNGKLDFEKILERNPEIIIIDELAKDKRHEEIKILLDTGIDVYTTLNITQVESLNDLIYSLTNKKIKDIVPDKIIKENSILELVDISPMELVKNKNIDFTENTLITLRELTLRYVADKIKEDSQRKNIDFEKQNILTHLNSSQKNKKLIILKEGMHDFLIIVTTLLIIGILGNTFYHMGFSEGNIVTIFILGILISSLKIKYMFSRIICSLLSVFLFNFFFSAPRYAFDIRRLEYFIIFMVMLISSFIINTLLSKLKREKEIAEKNAIKTNILLDLNKSFQSLSSENEIINFALKKINRVANKTVIIFLLEEEKIKRIDKINFKGEILKFLNADILQEHKEKIKSWLKYKDKCIENTNVFYDKNWNYIPLVGKEKILGIIGIDIDKKNIMDIEEKQLLEAILSQITFTLERNIYLEEKQKIDLEVESEKFKATLLRAISHDLRTPLTTISGSAYSLLKNNFKEETAKLLINNIYDDSVWLIDLVENLLALSKLENKNIKLKKNIELVEDIIDEAISHANKKIKDYKLKIDIKSDLIEGDIGLLIQVIINILNNGIKYSPKGSTLEIKVFSKNNFIYFQIKDNGIGVEDKDKENIFNLFFTENRKRGDERRGLGIGLSLCKTIVNIHGGQIIVRDNKPKGSIFEFTIPAIRE</sequence>
<dbReference type="GO" id="GO:0005886">
    <property type="term" value="C:plasma membrane"/>
    <property type="evidence" value="ECO:0007669"/>
    <property type="project" value="TreeGrafter"/>
</dbReference>
<dbReference type="InterPro" id="IPR003594">
    <property type="entry name" value="HATPase_dom"/>
</dbReference>
<dbReference type="OrthoDB" id="9806130at2"/>
<protein>
    <recommendedName>
        <fullName evidence="3">histidine kinase</fullName>
        <ecNumber evidence="3">2.7.13.3</ecNumber>
    </recommendedName>
</protein>
<keyword evidence="12 13" id="KW-0472">Membrane</keyword>
<dbReference type="PROSITE" id="PS50109">
    <property type="entry name" value="HIS_KIN"/>
    <property type="match status" value="1"/>
</dbReference>
<keyword evidence="4" id="KW-0597">Phosphoprotein</keyword>
<evidence type="ECO:0000256" key="2">
    <source>
        <dbReference type="ARBA" id="ARBA00004141"/>
    </source>
</evidence>
<evidence type="ECO:0000313" key="15">
    <source>
        <dbReference type="EMBL" id="SJZ74358.1"/>
    </source>
</evidence>
<organism evidence="15 16">
    <name type="scientific">Cetobacterium ceti</name>
    <dbReference type="NCBI Taxonomy" id="180163"/>
    <lineage>
        <taxon>Bacteria</taxon>
        <taxon>Fusobacteriati</taxon>
        <taxon>Fusobacteriota</taxon>
        <taxon>Fusobacteriia</taxon>
        <taxon>Fusobacteriales</taxon>
        <taxon>Fusobacteriaceae</taxon>
        <taxon>Cetobacterium</taxon>
    </lineage>
</organism>
<dbReference type="InterPro" id="IPR004358">
    <property type="entry name" value="Sig_transdc_His_kin-like_C"/>
</dbReference>
<dbReference type="InterPro" id="IPR003852">
    <property type="entry name" value="Sig_transdc_His_kinase_KdpD_N"/>
</dbReference>
<comment type="subcellular location">
    <subcellularLocation>
        <location evidence="2">Membrane</location>
        <topology evidence="2">Multi-pass membrane protein</topology>
    </subcellularLocation>
</comment>
<dbReference type="Gene3D" id="3.40.50.300">
    <property type="entry name" value="P-loop containing nucleotide triphosphate hydrolases"/>
    <property type="match status" value="1"/>
</dbReference>
<dbReference type="InterPro" id="IPR036097">
    <property type="entry name" value="HisK_dim/P_sf"/>
</dbReference>
<evidence type="ECO:0000256" key="12">
    <source>
        <dbReference type="ARBA" id="ARBA00023136"/>
    </source>
</evidence>
<dbReference type="PANTHER" id="PTHR45569:SF1">
    <property type="entry name" value="SENSOR PROTEIN KDPD"/>
    <property type="match status" value="1"/>
</dbReference>
<dbReference type="Pfam" id="PF02702">
    <property type="entry name" value="KdpD"/>
    <property type="match status" value="1"/>
</dbReference>
<feature type="transmembrane region" description="Helical" evidence="13">
    <location>
        <begin position="267"/>
        <end position="287"/>
    </location>
</feature>
<dbReference type="Proteomes" id="UP000191153">
    <property type="component" value="Unassembled WGS sequence"/>
</dbReference>
<dbReference type="InterPro" id="IPR038318">
    <property type="entry name" value="KdpD_sf"/>
</dbReference>
<dbReference type="InterPro" id="IPR036890">
    <property type="entry name" value="HATPase_C_sf"/>
</dbReference>
<keyword evidence="7" id="KW-0547">Nucleotide-binding</keyword>
<dbReference type="GO" id="GO:0005524">
    <property type="term" value="F:ATP binding"/>
    <property type="evidence" value="ECO:0007669"/>
    <property type="project" value="UniProtKB-KW"/>
</dbReference>
<accession>A0A1T4N687</accession>
<dbReference type="Pfam" id="PF02518">
    <property type="entry name" value="HATPase_c"/>
    <property type="match status" value="1"/>
</dbReference>
<dbReference type="GO" id="GO:0000155">
    <property type="term" value="F:phosphorelay sensor kinase activity"/>
    <property type="evidence" value="ECO:0007669"/>
    <property type="project" value="InterPro"/>
</dbReference>
<keyword evidence="9" id="KW-0067">ATP-binding</keyword>
<dbReference type="CDD" id="cd00075">
    <property type="entry name" value="HATPase"/>
    <property type="match status" value="1"/>
</dbReference>
<dbReference type="InterPro" id="IPR027417">
    <property type="entry name" value="P-loop_NTPase"/>
</dbReference>
<dbReference type="PANTHER" id="PTHR45569">
    <property type="entry name" value="SENSOR PROTEIN KDPD"/>
    <property type="match status" value="1"/>
</dbReference>
<evidence type="ECO:0000256" key="3">
    <source>
        <dbReference type="ARBA" id="ARBA00012438"/>
    </source>
</evidence>
<name>A0A1T4N687_9FUSO</name>
<evidence type="ECO:0000259" key="14">
    <source>
        <dbReference type="PROSITE" id="PS50109"/>
    </source>
</evidence>
<gene>
    <name evidence="15" type="ORF">SAMN02745174_01420</name>
</gene>
<feature type="transmembrane region" description="Helical" evidence="13">
    <location>
        <begin position="218"/>
        <end position="237"/>
    </location>
</feature>
<evidence type="ECO:0000256" key="1">
    <source>
        <dbReference type="ARBA" id="ARBA00000085"/>
    </source>
</evidence>
<dbReference type="InterPro" id="IPR025201">
    <property type="entry name" value="KdpD_TM"/>
</dbReference>
<dbReference type="InterPro" id="IPR052023">
    <property type="entry name" value="Histidine_kinase_KdpD"/>
</dbReference>
<proteinExistence type="predicted"/>
<dbReference type="SUPFAM" id="SSF47384">
    <property type="entry name" value="Homodimeric domain of signal transducing histidine kinase"/>
    <property type="match status" value="1"/>
</dbReference>
<dbReference type="Pfam" id="PF00512">
    <property type="entry name" value="HisKA"/>
    <property type="match status" value="1"/>
</dbReference>
<evidence type="ECO:0000256" key="7">
    <source>
        <dbReference type="ARBA" id="ARBA00022741"/>
    </source>
</evidence>
<dbReference type="SUPFAM" id="SSF55781">
    <property type="entry name" value="GAF domain-like"/>
    <property type="match status" value="1"/>
</dbReference>